<evidence type="ECO:0000256" key="1">
    <source>
        <dbReference type="SAM" id="SignalP"/>
    </source>
</evidence>
<keyword evidence="3" id="KW-1185">Reference proteome</keyword>
<keyword evidence="1" id="KW-0732">Signal</keyword>
<feature type="signal peptide" evidence="1">
    <location>
        <begin position="1"/>
        <end position="18"/>
    </location>
</feature>
<feature type="chain" id="PRO_5026653276" description="T9SS type A sorting domain-containing protein" evidence="1">
    <location>
        <begin position="19"/>
        <end position="738"/>
    </location>
</feature>
<dbReference type="AlphaFoldDB" id="A0A6L3ZIH6"/>
<name>A0A6L3ZIH6_9FLAO</name>
<accession>A0A6L3ZIH6</accession>
<organism evidence="2 3">
    <name type="scientific">Phaeocystidibacter marisrubri</name>
    <dbReference type="NCBI Taxonomy" id="1577780"/>
    <lineage>
        <taxon>Bacteria</taxon>
        <taxon>Pseudomonadati</taxon>
        <taxon>Bacteroidota</taxon>
        <taxon>Flavobacteriia</taxon>
        <taxon>Flavobacteriales</taxon>
        <taxon>Phaeocystidibacteraceae</taxon>
        <taxon>Phaeocystidibacter</taxon>
    </lineage>
</organism>
<sequence length="738" mass="78190">MRKSITAICVFSSALLFGQDFTSDLGGGTGNWDNPATWGNVSGGAGVGYPGSGNSVLITGGDDVNYNITSGSVTYGSLTLNASGCSFAPQTGCSPAVFSSYSDVTGATISASTGAGLVTINSDVTLNGGFFLSASILINGSLDIQGNVFIFNPAVTLEISSSNGSTSLDGSLNMSDGILALTASGANDVDIAATANIIIGDGAVLYLEGNGSQHLNNAGTVTVRSGGLITISGSNNINFNNTGTLTFEYGSSFYPGLTGAKISTTGNAPNWEIDLTNDGNGHWRQIGFPFEAGTTLSILSGTDFNPNITAGQRNIYYYDADEDALNPGKAYGWTDIGDLSSTAAYSSASAYNIYTGDANYPFTNGGVVSISASVPDNVDSRSFTLYNFLDPVVSTPIIATDEGWNLVYNPFPCWIDLESVMAANTNLTYTGVHVWDAANNQYIAFLPSGELSTVSHSNSLLAGATATQYINPFQAFWVKLELTDASNENLTISLSNRTLTNSGSGYLKTKKYESLVRLNTFAVADSSWDQVLLAIDENASYDRIGSEDAYDRTPGFEVPNMSLVSTDGVLLSISTMPLDSTYTVPMEFTNAVDGAEYFIELDPSDFNAAMTILLEDEKNGIFHDLENGNYRFTHDATWGGTRFAIHLGRGSIGIDEERVKNRLTAWISGDHLLMDSKANCGASMVQVVDMSGRILYSESHDISIGRSQIALPQVSRGAHLIRVVPEFGSPIQIKHLEL</sequence>
<evidence type="ECO:0008006" key="4">
    <source>
        <dbReference type="Google" id="ProtNLM"/>
    </source>
</evidence>
<protein>
    <recommendedName>
        <fullName evidence="4">T9SS type A sorting domain-containing protein</fullName>
    </recommendedName>
</protein>
<dbReference type="EMBL" id="WBVQ01000001">
    <property type="protein sequence ID" value="KAB2817637.1"/>
    <property type="molecule type" value="Genomic_DNA"/>
</dbReference>
<dbReference type="Proteomes" id="UP000484164">
    <property type="component" value="Unassembled WGS sequence"/>
</dbReference>
<dbReference type="OrthoDB" id="1652165at2"/>
<proteinExistence type="predicted"/>
<comment type="caution">
    <text evidence="2">The sequence shown here is derived from an EMBL/GenBank/DDBJ whole genome shotgun (WGS) entry which is preliminary data.</text>
</comment>
<evidence type="ECO:0000313" key="3">
    <source>
        <dbReference type="Proteomes" id="UP000484164"/>
    </source>
</evidence>
<dbReference type="RefSeq" id="WP_151692326.1">
    <property type="nucleotide sequence ID" value="NZ_BMGX01000002.1"/>
</dbReference>
<evidence type="ECO:0000313" key="2">
    <source>
        <dbReference type="EMBL" id="KAB2817637.1"/>
    </source>
</evidence>
<gene>
    <name evidence="2" type="ORF">F8C82_04335</name>
</gene>
<reference evidence="2 3" key="1">
    <citation type="submission" date="2019-10" db="EMBL/GenBank/DDBJ databases">
        <title>Genome sequence of Phaeocystidibacter marisrubri JCM30614 (type strain).</title>
        <authorList>
            <person name="Bowman J.P."/>
        </authorList>
    </citation>
    <scope>NUCLEOTIDE SEQUENCE [LARGE SCALE GENOMIC DNA]</scope>
    <source>
        <strain evidence="2 3">JCM 30614</strain>
    </source>
</reference>